<keyword evidence="3" id="KW-1185">Reference proteome</keyword>
<sequence>MVQAMLPKSLRAMKLYFTTVYQEIWVGVALTAYVYYKISYGYKRLQCLKGPVLQFRLC</sequence>
<dbReference type="OMA" id="AMIPKSW"/>
<proteinExistence type="predicted"/>
<evidence type="ECO:0000313" key="3">
    <source>
        <dbReference type="Proteomes" id="UP000694562"/>
    </source>
</evidence>
<accession>A0A8C4TZ61</accession>
<dbReference type="Proteomes" id="UP000694562">
    <property type="component" value="Unplaced"/>
</dbReference>
<dbReference type="AlphaFoldDB" id="A0A8C4TZ61"/>
<reference evidence="2" key="2">
    <citation type="submission" date="2025-09" db="UniProtKB">
        <authorList>
            <consortium name="Ensembl"/>
        </authorList>
    </citation>
    <scope>IDENTIFICATION</scope>
</reference>
<protein>
    <submittedName>
        <fullName evidence="2">Uncharacterized protein</fullName>
    </submittedName>
</protein>
<dbReference type="PANTHER" id="PTHR15233:SF1">
    <property type="entry name" value="ATP SYNTHASE SUBUNIT ATP5MJ, MITOCHONDRIAL"/>
    <property type="match status" value="1"/>
</dbReference>
<organism evidence="2 3">
    <name type="scientific">Falco tinnunculus</name>
    <name type="common">Common kestrel</name>
    <dbReference type="NCBI Taxonomy" id="100819"/>
    <lineage>
        <taxon>Eukaryota</taxon>
        <taxon>Metazoa</taxon>
        <taxon>Chordata</taxon>
        <taxon>Craniata</taxon>
        <taxon>Vertebrata</taxon>
        <taxon>Euteleostomi</taxon>
        <taxon>Archelosauria</taxon>
        <taxon>Archosauria</taxon>
        <taxon>Dinosauria</taxon>
        <taxon>Saurischia</taxon>
        <taxon>Theropoda</taxon>
        <taxon>Coelurosauria</taxon>
        <taxon>Aves</taxon>
        <taxon>Neognathae</taxon>
        <taxon>Neoaves</taxon>
        <taxon>Telluraves</taxon>
        <taxon>Australaves</taxon>
        <taxon>Falconiformes</taxon>
        <taxon>Falconidae</taxon>
        <taxon>Falco</taxon>
    </lineage>
</organism>
<dbReference type="PANTHER" id="PTHR15233">
    <property type="entry name" value="MITOCHONDRIAL PROTEOLIPID"/>
    <property type="match status" value="1"/>
</dbReference>
<dbReference type="Ensembl" id="ENSFTIT00000005057.1">
    <property type="protein sequence ID" value="ENSFTIP00000004818.1"/>
    <property type="gene ID" value="ENSFTIG00000003346.1"/>
</dbReference>
<dbReference type="Pfam" id="PF08039">
    <property type="entry name" value="Mit_proteolip"/>
    <property type="match status" value="1"/>
</dbReference>
<feature type="transmembrane region" description="Helical" evidence="1">
    <location>
        <begin position="15"/>
        <end position="36"/>
    </location>
</feature>
<keyword evidence="1" id="KW-0812">Transmembrane</keyword>
<evidence type="ECO:0000256" key="1">
    <source>
        <dbReference type="SAM" id="Phobius"/>
    </source>
</evidence>
<evidence type="ECO:0000313" key="2">
    <source>
        <dbReference type="Ensembl" id="ENSFTIP00000004818.1"/>
    </source>
</evidence>
<dbReference type="OrthoDB" id="8767433at2759"/>
<reference evidence="2" key="1">
    <citation type="submission" date="2025-08" db="UniProtKB">
        <authorList>
            <consortium name="Ensembl"/>
        </authorList>
    </citation>
    <scope>IDENTIFICATION</scope>
</reference>
<name>A0A8C4TZ61_FALTI</name>
<keyword evidence="1" id="KW-0472">Membrane</keyword>
<keyword evidence="1" id="KW-1133">Transmembrane helix</keyword>
<dbReference type="InterPro" id="IPR012574">
    <property type="entry name" value="ATP5MJ"/>
</dbReference>
<dbReference type="GO" id="GO:0005739">
    <property type="term" value="C:mitochondrion"/>
    <property type="evidence" value="ECO:0007669"/>
    <property type="project" value="InterPro"/>
</dbReference>